<dbReference type="AlphaFoldDB" id="A0AAD5RDF4"/>
<gene>
    <name evidence="1" type="ORF">KIN20_037079</name>
</gene>
<keyword evidence="2" id="KW-1185">Reference proteome</keyword>
<comment type="caution">
    <text evidence="1">The sequence shown here is derived from an EMBL/GenBank/DDBJ whole genome shotgun (WGS) entry which is preliminary data.</text>
</comment>
<sequence length="139" mass="15757">MPFTSPEVSAAAEILPVTCITCRPVDRRVTRAGTSNSSIFPYRVQEKPIRLLKCLPEEAGLEVGRSLSRSGGRRRRARRIRSRSLRRRSCRSGADDYVDTVAVHDLVDEQLEGKEDWAYLRRLDNATIIECQDTLSSHQ</sequence>
<evidence type="ECO:0000313" key="1">
    <source>
        <dbReference type="EMBL" id="KAJ1374395.1"/>
    </source>
</evidence>
<accession>A0AAD5RDF4</accession>
<dbReference type="EMBL" id="JAHQIW010007457">
    <property type="protein sequence ID" value="KAJ1374395.1"/>
    <property type="molecule type" value="Genomic_DNA"/>
</dbReference>
<name>A0AAD5RDF4_PARTN</name>
<proteinExistence type="predicted"/>
<organism evidence="1 2">
    <name type="scientific">Parelaphostrongylus tenuis</name>
    <name type="common">Meningeal worm</name>
    <dbReference type="NCBI Taxonomy" id="148309"/>
    <lineage>
        <taxon>Eukaryota</taxon>
        <taxon>Metazoa</taxon>
        <taxon>Ecdysozoa</taxon>
        <taxon>Nematoda</taxon>
        <taxon>Chromadorea</taxon>
        <taxon>Rhabditida</taxon>
        <taxon>Rhabditina</taxon>
        <taxon>Rhabditomorpha</taxon>
        <taxon>Strongyloidea</taxon>
        <taxon>Metastrongylidae</taxon>
        <taxon>Parelaphostrongylus</taxon>
    </lineage>
</organism>
<reference evidence="1" key="1">
    <citation type="submission" date="2021-06" db="EMBL/GenBank/DDBJ databases">
        <title>Parelaphostrongylus tenuis whole genome reference sequence.</title>
        <authorList>
            <person name="Garwood T.J."/>
            <person name="Larsen P.A."/>
            <person name="Fountain-Jones N.M."/>
            <person name="Garbe J.R."/>
            <person name="Macchietto M.G."/>
            <person name="Kania S.A."/>
            <person name="Gerhold R.W."/>
            <person name="Richards J.E."/>
            <person name="Wolf T.M."/>
        </authorList>
    </citation>
    <scope>NUCLEOTIDE SEQUENCE</scope>
    <source>
        <strain evidence="1">MNPRO001-30</strain>
        <tissue evidence="1">Meninges</tissue>
    </source>
</reference>
<protein>
    <submittedName>
        <fullName evidence="1">Uncharacterized protein</fullName>
    </submittedName>
</protein>
<dbReference type="Proteomes" id="UP001196413">
    <property type="component" value="Unassembled WGS sequence"/>
</dbReference>
<evidence type="ECO:0000313" key="2">
    <source>
        <dbReference type="Proteomes" id="UP001196413"/>
    </source>
</evidence>